<organism evidence="2 3">
    <name type="scientific">Clostridium aminobutyricum</name>
    <dbReference type="NCBI Taxonomy" id="33953"/>
    <lineage>
        <taxon>Bacteria</taxon>
        <taxon>Bacillati</taxon>
        <taxon>Bacillota</taxon>
        <taxon>Clostridia</taxon>
        <taxon>Eubacteriales</taxon>
        <taxon>Clostridiaceae</taxon>
        <taxon>Clostridium</taxon>
    </lineage>
</organism>
<proteinExistence type="predicted"/>
<reference evidence="2" key="1">
    <citation type="submission" date="2021-02" db="EMBL/GenBank/DDBJ databases">
        <title>Abyssanaerobacter marinus gen.nov., sp., nov, anaerobic bacterium isolated from the Onnuri vent field of Indian Ocean and suggestion of Mogibacteriaceae fam. nov., and proposal of reclassification of ambiguous this family's genus member.</title>
        <authorList>
            <person name="Kim Y.J."/>
            <person name="Yang J.-A."/>
        </authorList>
    </citation>
    <scope>NUCLEOTIDE SEQUENCE</scope>
    <source>
        <strain evidence="2">DSM 2634</strain>
    </source>
</reference>
<dbReference type="PANTHER" id="PTHR43798">
    <property type="entry name" value="MONOACYLGLYCEROL LIPASE"/>
    <property type="match status" value="1"/>
</dbReference>
<dbReference type="EMBL" id="JAFJZZ010000001">
    <property type="protein sequence ID" value="MBN7772758.1"/>
    <property type="molecule type" value="Genomic_DNA"/>
</dbReference>
<dbReference type="AlphaFoldDB" id="A0A939D8P3"/>
<dbReference type="PRINTS" id="PR00111">
    <property type="entry name" value="ABHYDROLASE"/>
</dbReference>
<dbReference type="SUPFAM" id="SSF53474">
    <property type="entry name" value="alpha/beta-Hydrolases"/>
    <property type="match status" value="1"/>
</dbReference>
<sequence>MIEKYIPHLDCELHYWYHKGNRNSYVFLLHGAGCDHRMFDHQLPLFDGNHHIIVWDARGHGRSTLKMGKPFLFDEMLSDLLKLYEVHGIEQAILIGQSMGGNLAQELAHRHPEKVEKLVLIDCTRNTGCLTWTEHMILKFTRLIFGLYPWKTLIRLSADACGTAMSTREYVRECFGRMEKRTFVDVMMSLMTCLHEDPSFRFSVPVLLLCGSEDKSGNIRKIVQSWAESEPHCDMYFIDGAGHNANQDRPDLVNKYIKKFIEI</sequence>
<protein>
    <submittedName>
        <fullName evidence="2">Alpha/beta hydrolase</fullName>
    </submittedName>
</protein>
<comment type="caution">
    <text evidence="2">The sequence shown here is derived from an EMBL/GenBank/DDBJ whole genome shotgun (WGS) entry which is preliminary data.</text>
</comment>
<accession>A0A939D8P3</accession>
<feature type="domain" description="AB hydrolase-1" evidence="1">
    <location>
        <begin position="26"/>
        <end position="254"/>
    </location>
</feature>
<evidence type="ECO:0000259" key="1">
    <source>
        <dbReference type="Pfam" id="PF12697"/>
    </source>
</evidence>
<keyword evidence="3" id="KW-1185">Reference proteome</keyword>
<evidence type="ECO:0000313" key="3">
    <source>
        <dbReference type="Proteomes" id="UP000664545"/>
    </source>
</evidence>
<dbReference type="Pfam" id="PF12697">
    <property type="entry name" value="Abhydrolase_6"/>
    <property type="match status" value="1"/>
</dbReference>
<dbReference type="GO" id="GO:0016787">
    <property type="term" value="F:hydrolase activity"/>
    <property type="evidence" value="ECO:0007669"/>
    <property type="project" value="UniProtKB-KW"/>
</dbReference>
<keyword evidence="2" id="KW-0378">Hydrolase</keyword>
<dbReference type="InterPro" id="IPR029058">
    <property type="entry name" value="AB_hydrolase_fold"/>
</dbReference>
<evidence type="ECO:0000313" key="2">
    <source>
        <dbReference type="EMBL" id="MBN7772758.1"/>
    </source>
</evidence>
<dbReference type="InterPro" id="IPR050266">
    <property type="entry name" value="AB_hydrolase_sf"/>
</dbReference>
<dbReference type="InterPro" id="IPR000073">
    <property type="entry name" value="AB_hydrolase_1"/>
</dbReference>
<name>A0A939D8P3_CLOAM</name>
<dbReference type="Proteomes" id="UP000664545">
    <property type="component" value="Unassembled WGS sequence"/>
</dbReference>
<gene>
    <name evidence="2" type="ORF">JYB65_05225</name>
</gene>
<dbReference type="Gene3D" id="3.40.50.1820">
    <property type="entry name" value="alpha/beta hydrolase"/>
    <property type="match status" value="1"/>
</dbReference>